<dbReference type="InterPro" id="IPR050641">
    <property type="entry name" value="RIFMO-like"/>
</dbReference>
<keyword evidence="2" id="KW-0285">Flavoprotein</keyword>
<evidence type="ECO:0000256" key="5">
    <source>
        <dbReference type="SAM" id="MobiDB-lite"/>
    </source>
</evidence>
<evidence type="ECO:0000256" key="2">
    <source>
        <dbReference type="ARBA" id="ARBA00022630"/>
    </source>
</evidence>
<dbReference type="Pfam" id="PF01494">
    <property type="entry name" value="FAD_binding_3"/>
    <property type="match status" value="1"/>
</dbReference>
<dbReference type="Gene3D" id="3.40.30.120">
    <property type="match status" value="1"/>
</dbReference>
<reference evidence="8 9" key="1">
    <citation type="journal article" date="2020" name="ISME J.">
        <title>Uncovering the hidden diversity of litter-decomposition mechanisms in mushroom-forming fungi.</title>
        <authorList>
            <person name="Floudas D."/>
            <person name="Bentzer J."/>
            <person name="Ahren D."/>
            <person name="Johansson T."/>
            <person name="Persson P."/>
            <person name="Tunlid A."/>
        </authorList>
    </citation>
    <scope>NUCLEOTIDE SEQUENCE [LARGE SCALE GENOMIC DNA]</scope>
    <source>
        <strain evidence="8 9">CBS 101986</strain>
    </source>
</reference>
<dbReference type="OrthoDB" id="2690153at2759"/>
<sequence>MPAHSVLISGAGPSGLVLALALRKNGVDVRIIDKETGPRLGERGPGVSPRSLELHRILGTFDDVIKAGGPLPTSKDYDPQDPYKVMKTYNLMLSLEPTPAVPFCNPILLGQNHHERILREHLEQMGTKVEFGSDLRSFEQSNDGVRVEIVRRGEGEEVVENSEVSWLIGADGARSTVRKALGLSFLGETREDHEMIIGDIRLKSEPREFWERWGDPKSKIFISRPSSQDPDIISFLIAGRVDADNLMSTPSAVIDEFYEITQRKDIVPGEVIWVSKYRPNIRMVDQLGVGRVFLVGDAAHCHSPTGGQGLNSSIQDSFNLAWKLALVHKGIADDKLLRTYDEERLPVIAQMLNKTTELLKHTINDLDGTESKSEQKEIRKDMNQLGVNYRGSSIVLYGKDIAGYTSTRNIGYSKDSETAALPGDRAPEAPGLVRSGSTDGSATPTSLFGLLRPSLHTALVFSDTIGSASSLESIAEVVRGQPANVVHAVLIVKGLGRSNQVPANDVFDETLIDAEGYAFEGYHVAADQGIREGPVVVVVRPDGVIGARIRDAEGMDPNDPRVVGLIFGSLNSEGFHELIIAGRSTRDARYAIAAMLSLQMYELIACMRKEVRVVRATGYLEQEPSLTKTIHQIHPLWLLLMWAYVGDHDAALCSRVVHPIHALLAPCQFFSQGRRKSILLLLGSGYIALLGVDIWAFCTAIEVLPTGLYTITSIIYHTKGTGCFPNYGAGFMALRIGYSMLAAILMDSLSLAVVVVHCIRTGWNRDVSLARYFVNQGLTAFIAVTFVNVATAISFFSPPRYQTGVGLPLILTISNIFACRLILQLRSRVMPTAWELKQQHSRIIREGLQDRQPTEEDDWLMTTARSHQLPI</sequence>
<dbReference type="Proteomes" id="UP000567179">
    <property type="component" value="Unassembled WGS sequence"/>
</dbReference>
<name>A0A8H5EYG7_9AGAR</name>
<gene>
    <name evidence="8" type="ORF">D9619_006224</name>
</gene>
<comment type="cofactor">
    <cofactor evidence="1">
        <name>FAD</name>
        <dbReference type="ChEBI" id="CHEBI:57692"/>
    </cofactor>
</comment>
<feature type="transmembrane region" description="Helical" evidence="6">
    <location>
        <begin position="736"/>
        <end position="756"/>
    </location>
</feature>
<feature type="domain" description="FAD-binding" evidence="7">
    <location>
        <begin position="5"/>
        <end position="354"/>
    </location>
</feature>
<dbReference type="AlphaFoldDB" id="A0A8H5EYG7"/>
<comment type="caution">
    <text evidence="8">The sequence shown here is derived from an EMBL/GenBank/DDBJ whole genome shotgun (WGS) entry which is preliminary data.</text>
</comment>
<keyword evidence="6" id="KW-1133">Transmembrane helix</keyword>
<dbReference type="GO" id="GO:0016709">
    <property type="term" value="F:oxidoreductase activity, acting on paired donors, with incorporation or reduction of molecular oxygen, NAD(P)H as one donor, and incorporation of one atom of oxygen"/>
    <property type="evidence" value="ECO:0007669"/>
    <property type="project" value="UniProtKB-ARBA"/>
</dbReference>
<evidence type="ECO:0000313" key="9">
    <source>
        <dbReference type="Proteomes" id="UP000567179"/>
    </source>
</evidence>
<organism evidence="8 9">
    <name type="scientific">Psilocybe cf. subviscida</name>
    <dbReference type="NCBI Taxonomy" id="2480587"/>
    <lineage>
        <taxon>Eukaryota</taxon>
        <taxon>Fungi</taxon>
        <taxon>Dikarya</taxon>
        <taxon>Basidiomycota</taxon>
        <taxon>Agaricomycotina</taxon>
        <taxon>Agaricomycetes</taxon>
        <taxon>Agaricomycetidae</taxon>
        <taxon>Agaricales</taxon>
        <taxon>Agaricineae</taxon>
        <taxon>Strophariaceae</taxon>
        <taxon>Psilocybe</taxon>
    </lineage>
</organism>
<evidence type="ECO:0000256" key="6">
    <source>
        <dbReference type="SAM" id="Phobius"/>
    </source>
</evidence>
<dbReference type="InterPro" id="IPR002938">
    <property type="entry name" value="FAD-bd"/>
</dbReference>
<evidence type="ECO:0000256" key="4">
    <source>
        <dbReference type="ARBA" id="ARBA00023002"/>
    </source>
</evidence>
<evidence type="ECO:0000256" key="1">
    <source>
        <dbReference type="ARBA" id="ARBA00001974"/>
    </source>
</evidence>
<feature type="region of interest" description="Disordered" evidence="5">
    <location>
        <begin position="415"/>
        <end position="440"/>
    </location>
</feature>
<evidence type="ECO:0000313" key="8">
    <source>
        <dbReference type="EMBL" id="KAF5316678.1"/>
    </source>
</evidence>
<dbReference type="SUPFAM" id="SSF51905">
    <property type="entry name" value="FAD/NAD(P)-binding domain"/>
    <property type="match status" value="1"/>
</dbReference>
<dbReference type="PANTHER" id="PTHR43004">
    <property type="entry name" value="TRK SYSTEM POTASSIUM UPTAKE PROTEIN"/>
    <property type="match status" value="1"/>
</dbReference>
<keyword evidence="6" id="KW-0472">Membrane</keyword>
<proteinExistence type="predicted"/>
<accession>A0A8H5EYG7</accession>
<dbReference type="Gene3D" id="3.30.70.2450">
    <property type="match status" value="1"/>
</dbReference>
<dbReference type="InterPro" id="IPR036188">
    <property type="entry name" value="FAD/NAD-bd_sf"/>
</dbReference>
<keyword evidence="3" id="KW-0274">FAD</keyword>
<dbReference type="Gene3D" id="3.50.50.60">
    <property type="entry name" value="FAD/NAD(P)-binding domain"/>
    <property type="match status" value="1"/>
</dbReference>
<evidence type="ECO:0000259" key="7">
    <source>
        <dbReference type="Pfam" id="PF01494"/>
    </source>
</evidence>
<dbReference type="GO" id="GO:0071949">
    <property type="term" value="F:FAD binding"/>
    <property type="evidence" value="ECO:0007669"/>
    <property type="project" value="InterPro"/>
</dbReference>
<dbReference type="PRINTS" id="PR00420">
    <property type="entry name" value="RNGMNOXGNASE"/>
</dbReference>
<protein>
    <recommendedName>
        <fullName evidence="7">FAD-binding domain-containing protein</fullName>
    </recommendedName>
</protein>
<evidence type="ECO:0000256" key="3">
    <source>
        <dbReference type="ARBA" id="ARBA00022827"/>
    </source>
</evidence>
<dbReference type="EMBL" id="JAACJJ010000042">
    <property type="protein sequence ID" value="KAF5316678.1"/>
    <property type="molecule type" value="Genomic_DNA"/>
</dbReference>
<dbReference type="PANTHER" id="PTHR43004:SF19">
    <property type="entry name" value="BINDING MONOOXYGENASE, PUTATIVE (JCVI)-RELATED"/>
    <property type="match status" value="1"/>
</dbReference>
<feature type="transmembrane region" description="Helical" evidence="6">
    <location>
        <begin position="803"/>
        <end position="823"/>
    </location>
</feature>
<keyword evidence="9" id="KW-1185">Reference proteome</keyword>
<feature type="transmembrane region" description="Helical" evidence="6">
    <location>
        <begin position="777"/>
        <end position="797"/>
    </location>
</feature>
<keyword evidence="6" id="KW-0812">Transmembrane</keyword>
<keyword evidence="4" id="KW-0560">Oxidoreductase</keyword>